<dbReference type="CDD" id="cd01856">
    <property type="entry name" value="YlqF"/>
    <property type="match status" value="1"/>
</dbReference>
<dbReference type="Gene3D" id="1.10.1580.10">
    <property type="match status" value="1"/>
</dbReference>
<dbReference type="Proteomes" id="UP000036893">
    <property type="component" value="Unassembled WGS sequence"/>
</dbReference>
<proteinExistence type="predicted"/>
<evidence type="ECO:0000313" key="4">
    <source>
        <dbReference type="EMBL" id="GIC89604.1"/>
    </source>
</evidence>
<dbReference type="Pfam" id="PF01926">
    <property type="entry name" value="MMR_HSR1"/>
    <property type="match status" value="1"/>
</dbReference>
<dbReference type="GeneID" id="66993503"/>
<dbReference type="InterPro" id="IPR006073">
    <property type="entry name" value="GTP-bd"/>
</dbReference>
<dbReference type="InterPro" id="IPR023179">
    <property type="entry name" value="GTP-bd_ortho_bundle_sf"/>
</dbReference>
<dbReference type="PANTHER" id="PTHR45782:SF4">
    <property type="entry name" value="MITOCHONDRIAL RIBOSOME-ASSOCIATED GTPASE 1"/>
    <property type="match status" value="1"/>
</dbReference>
<dbReference type="SUPFAM" id="SSF52540">
    <property type="entry name" value="P-loop containing nucleoside triphosphate hydrolases"/>
    <property type="match status" value="1"/>
</dbReference>
<feature type="domain" description="G" evidence="3">
    <location>
        <begin position="206"/>
        <end position="284"/>
    </location>
</feature>
<dbReference type="FunFam" id="1.10.1580.10:FF:000009">
    <property type="entry name" value="Mitochondrial GTPase 1"/>
    <property type="match status" value="1"/>
</dbReference>
<dbReference type="RefSeq" id="XP_043146870.1">
    <property type="nucleotide sequence ID" value="XM_043290935.1"/>
</dbReference>
<dbReference type="GO" id="GO:0032543">
    <property type="term" value="P:mitochondrial translation"/>
    <property type="evidence" value="ECO:0007669"/>
    <property type="project" value="TreeGrafter"/>
</dbReference>
<evidence type="ECO:0000313" key="5">
    <source>
        <dbReference type="Proteomes" id="UP000036893"/>
    </source>
</evidence>
<dbReference type="FunFam" id="3.40.50.300:FF:001753">
    <property type="entry name" value="Mitochondrial GTPase 1"/>
    <property type="match status" value="1"/>
</dbReference>
<comment type="caution">
    <text evidence="4">The sequence shown here is derived from an EMBL/GenBank/DDBJ whole genome shotgun (WGS) entry which is preliminary data.</text>
</comment>
<evidence type="ECO:0000256" key="1">
    <source>
        <dbReference type="ARBA" id="ARBA00022741"/>
    </source>
</evidence>
<accession>A0A8E0QR69</accession>
<reference evidence="4" key="2">
    <citation type="submission" date="2021-01" db="EMBL/GenBank/DDBJ databases">
        <title>Pan-genome distribution and transcriptional activeness of fungal secondary metabolism genes in Aspergillus section Fumigati.</title>
        <authorList>
            <person name="Takahashi H."/>
            <person name="Umemura M."/>
            <person name="Ninomiya A."/>
            <person name="Kusuya Y."/>
            <person name="Urayama S."/>
            <person name="Shimizu M."/>
            <person name="Watanabe A."/>
            <person name="Kamei K."/>
            <person name="Yaguchi T."/>
            <person name="Hagiwara D."/>
        </authorList>
    </citation>
    <scope>NUCLEOTIDE SEQUENCE</scope>
    <source>
        <strain evidence="4">IFM 46973</strain>
    </source>
</reference>
<keyword evidence="2" id="KW-0342">GTP-binding</keyword>
<dbReference type="GO" id="GO:0005525">
    <property type="term" value="F:GTP binding"/>
    <property type="evidence" value="ECO:0007669"/>
    <property type="project" value="UniProtKB-KW"/>
</dbReference>
<dbReference type="GO" id="GO:0003924">
    <property type="term" value="F:GTPase activity"/>
    <property type="evidence" value="ECO:0007669"/>
    <property type="project" value="TreeGrafter"/>
</dbReference>
<dbReference type="GO" id="GO:0005739">
    <property type="term" value="C:mitochondrion"/>
    <property type="evidence" value="ECO:0007669"/>
    <property type="project" value="TreeGrafter"/>
</dbReference>
<dbReference type="AlphaFoldDB" id="A0A8E0QR69"/>
<name>A0A8E0QR69_9EURO</name>
<sequence length="409" mass="45147">MPPPLSPLLTTSVKPKKRKEMRNIPACQRGLQCVPSSHTSVTSHLDNVRDIITPSSLQTTFADLQLSGLFAMAAKFIPRQAFPSYASIPRSYYLGHHRAGLKKMQNLLSSIDYVIECRDYRVPVTSINPMFEEALGKTRRLVVYTKRDLGAEPRSSAQQLAERTIKKFDSSSAVFFVSSSSRADVSSILTHLRNDAEGPDKLIGCRVMVVGMPNVGKSTLINNLRNQGVRKAKAVQTGGQPGITRKIGTPVKIIERDNGAHVYVLDTPGVFMPYVPDAEKMLKLALCGCVKDSVISPVTLADYLLYHINLHNPGQYQRWSQPTNEISPLLDSFARQTGLLAKGGIPNIDLAALHFIQKWRSGELGRFILDDLQAEQRRIEEGVENDVGISISQALKAERMARKQPASGS</sequence>
<protein>
    <submittedName>
        <fullName evidence="4">Mitochondrial GTPase</fullName>
    </submittedName>
</protein>
<reference evidence="4" key="1">
    <citation type="journal article" date="2015" name="Genome Announc.">
        <title>Draft Genome Sequence of the Pathogenic Filamentous Fungus Aspergillus udagawae Strain IFM 46973T.</title>
        <authorList>
            <person name="Kusuya Y."/>
            <person name="Takahashi-Nakaguchi A."/>
            <person name="Takahashi H."/>
            <person name="Yaguchi T."/>
        </authorList>
    </citation>
    <scope>NUCLEOTIDE SEQUENCE</scope>
    <source>
        <strain evidence="4">IFM 46973</strain>
    </source>
</reference>
<dbReference type="InterPro" id="IPR027417">
    <property type="entry name" value="P-loop_NTPase"/>
</dbReference>
<dbReference type="Gene3D" id="3.40.50.300">
    <property type="entry name" value="P-loop containing nucleotide triphosphate hydrolases"/>
    <property type="match status" value="1"/>
</dbReference>
<dbReference type="PANTHER" id="PTHR45782">
    <property type="entry name" value="MITOCHONDRIAL RIBOSOME-ASSOCIATED GTPASE 1"/>
    <property type="match status" value="1"/>
</dbReference>
<keyword evidence="1" id="KW-0547">Nucleotide-binding</keyword>
<evidence type="ECO:0000259" key="3">
    <source>
        <dbReference type="Pfam" id="PF01926"/>
    </source>
</evidence>
<dbReference type="EMBL" id="BBXM02000004">
    <property type="protein sequence ID" value="GIC89604.1"/>
    <property type="molecule type" value="Genomic_DNA"/>
</dbReference>
<organism evidence="4 5">
    <name type="scientific">Aspergillus udagawae</name>
    <dbReference type="NCBI Taxonomy" id="91492"/>
    <lineage>
        <taxon>Eukaryota</taxon>
        <taxon>Fungi</taxon>
        <taxon>Dikarya</taxon>
        <taxon>Ascomycota</taxon>
        <taxon>Pezizomycotina</taxon>
        <taxon>Eurotiomycetes</taxon>
        <taxon>Eurotiomycetidae</taxon>
        <taxon>Eurotiales</taxon>
        <taxon>Aspergillaceae</taxon>
        <taxon>Aspergillus</taxon>
        <taxon>Aspergillus subgen. Fumigati</taxon>
    </lineage>
</organism>
<evidence type="ECO:0000256" key="2">
    <source>
        <dbReference type="ARBA" id="ARBA00023134"/>
    </source>
</evidence>
<gene>
    <name evidence="4" type="ORF">Aud_006026</name>
</gene>